<protein>
    <submittedName>
        <fullName evidence="1">Uncharacterized protein</fullName>
    </submittedName>
</protein>
<evidence type="ECO:0000313" key="2">
    <source>
        <dbReference type="Proteomes" id="UP000187608"/>
    </source>
</evidence>
<gene>
    <name evidence="1" type="ORF">SAMN05421687_103239</name>
</gene>
<name>A0A1N7J2A5_9BACI</name>
<proteinExistence type="predicted"/>
<keyword evidence="2" id="KW-1185">Reference proteome</keyword>
<dbReference type="AlphaFoldDB" id="A0A1N7J2A5"/>
<evidence type="ECO:0000313" key="1">
    <source>
        <dbReference type="EMBL" id="SIS43488.1"/>
    </source>
</evidence>
<reference evidence="2" key="1">
    <citation type="submission" date="2017-01" db="EMBL/GenBank/DDBJ databases">
        <authorList>
            <person name="Varghese N."/>
            <person name="Submissions S."/>
        </authorList>
    </citation>
    <scope>NUCLEOTIDE SEQUENCE [LARGE SCALE GENOMIC DNA]</scope>
    <source>
        <strain evidence="2">DSM 23127</strain>
    </source>
</reference>
<dbReference type="EMBL" id="FTOC01000003">
    <property type="protein sequence ID" value="SIS43488.1"/>
    <property type="molecule type" value="Genomic_DNA"/>
</dbReference>
<sequence>MPYLRKLYALRHIYCDVKHKFSKRKTYASFDFRKTYASFKSRKAYALMSGTDEFVLKNIKELVALHSNHLVHQLHVYKERA</sequence>
<dbReference type="STRING" id="570947.SAMN05421687_103239"/>
<dbReference type="Proteomes" id="UP000187608">
    <property type="component" value="Unassembled WGS sequence"/>
</dbReference>
<organism evidence="1 2">
    <name type="scientific">Salimicrobium flavidum</name>
    <dbReference type="NCBI Taxonomy" id="570947"/>
    <lineage>
        <taxon>Bacteria</taxon>
        <taxon>Bacillati</taxon>
        <taxon>Bacillota</taxon>
        <taxon>Bacilli</taxon>
        <taxon>Bacillales</taxon>
        <taxon>Bacillaceae</taxon>
        <taxon>Salimicrobium</taxon>
    </lineage>
</organism>
<accession>A0A1N7J2A5</accession>